<accession>A0A9W7L989</accession>
<comment type="similarity">
    <text evidence="1 2">Belongs to the phospholipid scramblase family.</text>
</comment>
<evidence type="ECO:0000256" key="3">
    <source>
        <dbReference type="SAM" id="MobiDB-lite"/>
    </source>
</evidence>
<comment type="caution">
    <text evidence="4">The sequence shown here is derived from an EMBL/GenBank/DDBJ whole genome shotgun (WGS) entry which is preliminary data.</text>
</comment>
<evidence type="ECO:0000256" key="2">
    <source>
        <dbReference type="RuleBase" id="RU363116"/>
    </source>
</evidence>
<sequence>MNPAQVFPHGEPGQLRPSFSNYQQPQGHPQQRNSMVTMDPKGGMPVMAPGNMMAAPMMQPPMYGGMPQPGMQPPMYGGMPQEAAMVQTPLGAVNMGQMMPMQYATPIYTVPLANPIAPMFYAFPQDHQAAVSMNTMTRKLASVKKVKVVQQITLLEACCGCEQQNIYDIYDERGNQILQANEKSDTCTRLCCNPVHSLMVEISDADNKDDVIATMERPGVDCGSCGKPCLPCFACMSCCTEEATLHGGRVEGPAGNVKAPAPMAMMRQALACESPFNPKINITPAVQQVGGEDVSMSITGPSVFGGCSELCCRSTFPVTNSKGERAGVITKLPPRNFCGCLNEMATDSDTYQIEYDEGTCPEDKAAILASAILADYMFFEGDNGMCRRDPVNPSKIQCTLFMCYCCGVSVPCNLTAGGENSPSS</sequence>
<keyword evidence="5" id="KW-1185">Reference proteome</keyword>
<dbReference type="EMBL" id="BRYA01000102">
    <property type="protein sequence ID" value="GMI39430.1"/>
    <property type="molecule type" value="Genomic_DNA"/>
</dbReference>
<protein>
    <recommendedName>
        <fullName evidence="2">Phospholipid scramblase</fullName>
    </recommendedName>
</protein>
<dbReference type="OrthoDB" id="191150at2759"/>
<dbReference type="GO" id="GO:0017128">
    <property type="term" value="F:phospholipid scramblase activity"/>
    <property type="evidence" value="ECO:0007669"/>
    <property type="project" value="InterPro"/>
</dbReference>
<dbReference type="PANTHER" id="PTHR23248">
    <property type="entry name" value="PHOSPHOLIPID SCRAMBLASE-RELATED"/>
    <property type="match status" value="1"/>
</dbReference>
<evidence type="ECO:0000256" key="1">
    <source>
        <dbReference type="ARBA" id="ARBA00005350"/>
    </source>
</evidence>
<proteinExistence type="inferred from homology"/>
<gene>
    <name evidence="4" type="ORF">TrCOL_g6343</name>
</gene>
<reference evidence="5" key="1">
    <citation type="journal article" date="2023" name="Commun. Biol.">
        <title>Genome analysis of Parmales, the sister group of diatoms, reveals the evolutionary specialization of diatoms from phago-mixotrophs to photoautotrophs.</title>
        <authorList>
            <person name="Ban H."/>
            <person name="Sato S."/>
            <person name="Yoshikawa S."/>
            <person name="Yamada K."/>
            <person name="Nakamura Y."/>
            <person name="Ichinomiya M."/>
            <person name="Sato N."/>
            <person name="Blanc-Mathieu R."/>
            <person name="Endo H."/>
            <person name="Kuwata A."/>
            <person name="Ogata H."/>
        </authorList>
    </citation>
    <scope>NUCLEOTIDE SEQUENCE [LARGE SCALE GENOMIC DNA]</scope>
</reference>
<feature type="region of interest" description="Disordered" evidence="3">
    <location>
        <begin position="1"/>
        <end position="33"/>
    </location>
</feature>
<organism evidence="4 5">
    <name type="scientific">Triparma columacea</name>
    <dbReference type="NCBI Taxonomy" id="722753"/>
    <lineage>
        <taxon>Eukaryota</taxon>
        <taxon>Sar</taxon>
        <taxon>Stramenopiles</taxon>
        <taxon>Ochrophyta</taxon>
        <taxon>Bolidophyceae</taxon>
        <taxon>Parmales</taxon>
        <taxon>Triparmaceae</taxon>
        <taxon>Triparma</taxon>
    </lineage>
</organism>
<name>A0A9W7L989_9STRA</name>
<dbReference type="InterPro" id="IPR005552">
    <property type="entry name" value="Scramblase"/>
</dbReference>
<dbReference type="GO" id="GO:0005886">
    <property type="term" value="C:plasma membrane"/>
    <property type="evidence" value="ECO:0007669"/>
    <property type="project" value="TreeGrafter"/>
</dbReference>
<dbReference type="AlphaFoldDB" id="A0A9W7L989"/>
<dbReference type="PANTHER" id="PTHR23248:SF9">
    <property type="entry name" value="PHOSPHOLIPID SCRAMBLASE"/>
    <property type="match status" value="1"/>
</dbReference>
<feature type="compositionally biased region" description="Polar residues" evidence="3">
    <location>
        <begin position="17"/>
        <end position="33"/>
    </location>
</feature>
<dbReference type="Proteomes" id="UP001165065">
    <property type="component" value="Unassembled WGS sequence"/>
</dbReference>
<dbReference type="Pfam" id="PF03803">
    <property type="entry name" value="Scramblase"/>
    <property type="match status" value="1"/>
</dbReference>
<evidence type="ECO:0000313" key="5">
    <source>
        <dbReference type="Proteomes" id="UP001165065"/>
    </source>
</evidence>
<evidence type="ECO:0000313" key="4">
    <source>
        <dbReference type="EMBL" id="GMI39430.1"/>
    </source>
</evidence>